<name>A0A2T4JEC6_FUSBL</name>
<proteinExistence type="predicted"/>
<accession>A0A2T4JEC6</accession>
<dbReference type="EMBL" id="PZKE01000002">
    <property type="protein sequence ID" value="PTE16157.1"/>
    <property type="molecule type" value="Genomic_DNA"/>
</dbReference>
<organism evidence="1 2">
    <name type="scientific">Fuscovulum blasticum DSM 2131</name>
    <dbReference type="NCBI Taxonomy" id="1188250"/>
    <lineage>
        <taxon>Bacteria</taxon>
        <taxon>Pseudomonadati</taxon>
        <taxon>Pseudomonadota</taxon>
        <taxon>Alphaproteobacteria</taxon>
        <taxon>Rhodobacterales</taxon>
        <taxon>Paracoccaceae</taxon>
        <taxon>Pseudogemmobacter</taxon>
    </lineage>
</organism>
<sequence length="119" mass="13151">MTIARDAWGEALPDWVLRLAEECAASSQNKVAGQMNRSASLVSAVLRAKYLGDMQAVEEIVRGLFFATTIRCPALGEISTATCRDWMRAAASFSNVNSERVRMYRACRTCPRMKKEASA</sequence>
<protein>
    <recommendedName>
        <fullName evidence="3">Transcriptional regulator</fullName>
    </recommendedName>
</protein>
<evidence type="ECO:0000313" key="1">
    <source>
        <dbReference type="EMBL" id="PTE16157.1"/>
    </source>
</evidence>
<evidence type="ECO:0008006" key="3">
    <source>
        <dbReference type="Google" id="ProtNLM"/>
    </source>
</evidence>
<evidence type="ECO:0000313" key="2">
    <source>
        <dbReference type="Proteomes" id="UP000241362"/>
    </source>
</evidence>
<gene>
    <name evidence="1" type="ORF">C5F44_02660</name>
</gene>
<comment type="caution">
    <text evidence="1">The sequence shown here is derived from an EMBL/GenBank/DDBJ whole genome shotgun (WGS) entry which is preliminary data.</text>
</comment>
<dbReference type="Proteomes" id="UP000241362">
    <property type="component" value="Unassembled WGS sequence"/>
</dbReference>
<dbReference type="AlphaFoldDB" id="A0A2T4JEC6"/>
<keyword evidence="2" id="KW-1185">Reference proteome</keyword>
<reference evidence="1 2" key="1">
    <citation type="submission" date="2018-03" db="EMBL/GenBank/DDBJ databases">
        <title>Rhodobacter blasticus.</title>
        <authorList>
            <person name="Meyer T.E."/>
            <person name="Miller S."/>
            <person name="Lodha T."/>
            <person name="Gandham S."/>
            <person name="Chintalapati S."/>
            <person name="Chintalapati V.R."/>
        </authorList>
    </citation>
    <scope>NUCLEOTIDE SEQUENCE [LARGE SCALE GENOMIC DNA]</scope>
    <source>
        <strain evidence="1 2">DSM 2131</strain>
    </source>
</reference>